<comment type="caution">
    <text evidence="8">The sequence shown here is derived from an EMBL/GenBank/DDBJ whole genome shotgun (WGS) entry which is preliminary data.</text>
</comment>
<feature type="transmembrane region" description="Helical" evidence="7">
    <location>
        <begin position="198"/>
        <end position="220"/>
    </location>
</feature>
<reference evidence="8 9" key="1">
    <citation type="submission" date="2019-11" db="EMBL/GenBank/DDBJ databases">
        <title>Pseudooceanicola pacifica sp. nov., isolated from deep-sea sediment of the Pacific Ocean.</title>
        <authorList>
            <person name="Lyu L."/>
        </authorList>
    </citation>
    <scope>NUCLEOTIDE SEQUENCE [LARGE SCALE GENOMIC DNA]</scope>
    <source>
        <strain evidence="8 9">216_PA32_1</strain>
    </source>
</reference>
<dbReference type="InterPro" id="IPR002528">
    <property type="entry name" value="MATE_fam"/>
</dbReference>
<dbReference type="NCBIfam" id="TIGR00797">
    <property type="entry name" value="matE"/>
    <property type="match status" value="1"/>
</dbReference>
<evidence type="ECO:0000256" key="3">
    <source>
        <dbReference type="ARBA" id="ARBA00022448"/>
    </source>
</evidence>
<name>A0A844WET7_9RHOB</name>
<dbReference type="PANTHER" id="PTHR43298">
    <property type="entry name" value="MULTIDRUG RESISTANCE PROTEIN NORM-RELATED"/>
    <property type="match status" value="1"/>
</dbReference>
<keyword evidence="5 7" id="KW-1133">Transmembrane helix</keyword>
<dbReference type="CDD" id="cd13136">
    <property type="entry name" value="MATE_DinF_like"/>
    <property type="match status" value="1"/>
</dbReference>
<dbReference type="GO" id="GO:0015297">
    <property type="term" value="F:antiporter activity"/>
    <property type="evidence" value="ECO:0007669"/>
    <property type="project" value="InterPro"/>
</dbReference>
<evidence type="ECO:0000313" key="8">
    <source>
        <dbReference type="EMBL" id="MWB77669.1"/>
    </source>
</evidence>
<feature type="transmembrane region" description="Helical" evidence="7">
    <location>
        <begin position="396"/>
        <end position="415"/>
    </location>
</feature>
<dbReference type="Pfam" id="PF01554">
    <property type="entry name" value="MatE"/>
    <property type="match status" value="2"/>
</dbReference>
<sequence length="452" mass="48752">MSQPDAQIMDLAAAGPLTHRRVLRISIPIVLSNATVPILGAVDTGVVGQLGLPEPIGAVGIGAIILTSIYWVFGFLRMGTTGLTSQALGARDRAEVAALLMRALMIAAVAGLLLISLQGLIFWGGFALSPASDEVESLARDYMRVRIYSAPAAIAVYGLTGWLIAQERTRAVLVIQVVMNGMNIVLDLWFVLGLDWGVTGVAFATFLSEWVGAAVGIWFCRDVFRTPAWKDWARVFDRQRLKRMALVNSDILIRSLLLLSIFTSFMLFGARFGDVTLASNQVLLQFLNITAYALDGFAFAAEALVGQALGARSRGALRRASVLTSAWGGLSCIVMALAFAIWGGAIIDLMTTAPDVRAVSREYLPWMVAAPLTGVASWMLDGIFIGATRSRDMRNMMVISALVYFAAVLALLPLLGNHGLWLAFHISFIARGATLMWKYPGLEAEADRSLPA</sequence>
<dbReference type="EMBL" id="WNXQ01000003">
    <property type="protein sequence ID" value="MWB77669.1"/>
    <property type="molecule type" value="Genomic_DNA"/>
</dbReference>
<protein>
    <submittedName>
        <fullName evidence="8">MATE family efflux transporter</fullName>
    </submittedName>
</protein>
<feature type="transmembrane region" description="Helical" evidence="7">
    <location>
        <begin position="56"/>
        <end position="78"/>
    </location>
</feature>
<evidence type="ECO:0000256" key="2">
    <source>
        <dbReference type="ARBA" id="ARBA00010199"/>
    </source>
</evidence>
<accession>A0A844WET7</accession>
<evidence type="ECO:0000256" key="1">
    <source>
        <dbReference type="ARBA" id="ARBA00004141"/>
    </source>
</evidence>
<feature type="transmembrane region" description="Helical" evidence="7">
    <location>
        <begin position="322"/>
        <end position="343"/>
    </location>
</feature>
<evidence type="ECO:0000313" key="9">
    <source>
        <dbReference type="Proteomes" id="UP000443843"/>
    </source>
</evidence>
<keyword evidence="6 7" id="KW-0472">Membrane</keyword>
<organism evidence="8 9">
    <name type="scientific">Pseudooceanicola pacificus</name>
    <dbReference type="NCBI Taxonomy" id="2676438"/>
    <lineage>
        <taxon>Bacteria</taxon>
        <taxon>Pseudomonadati</taxon>
        <taxon>Pseudomonadota</taxon>
        <taxon>Alphaproteobacteria</taxon>
        <taxon>Rhodobacterales</taxon>
        <taxon>Paracoccaceae</taxon>
        <taxon>Pseudooceanicola</taxon>
    </lineage>
</organism>
<gene>
    <name evidence="8" type="ORF">GLS40_06505</name>
</gene>
<dbReference type="InterPro" id="IPR050222">
    <property type="entry name" value="MATE_MdtK"/>
</dbReference>
<comment type="similarity">
    <text evidence="2">Belongs to the multi antimicrobial extrusion (MATE) (TC 2.A.66.1) family.</text>
</comment>
<feature type="transmembrane region" description="Helical" evidence="7">
    <location>
        <begin position="289"/>
        <end position="310"/>
    </location>
</feature>
<keyword evidence="3" id="KW-0813">Transport</keyword>
<feature type="transmembrane region" description="Helical" evidence="7">
    <location>
        <begin position="251"/>
        <end position="269"/>
    </location>
</feature>
<dbReference type="RefSeq" id="WP_160381939.1">
    <property type="nucleotide sequence ID" value="NZ_WNXQ01000003.1"/>
</dbReference>
<dbReference type="Proteomes" id="UP000443843">
    <property type="component" value="Unassembled WGS sequence"/>
</dbReference>
<feature type="transmembrane region" description="Helical" evidence="7">
    <location>
        <begin position="363"/>
        <end position="384"/>
    </location>
</feature>
<proteinExistence type="inferred from homology"/>
<dbReference type="InterPro" id="IPR044644">
    <property type="entry name" value="DinF-like"/>
</dbReference>
<comment type="subcellular location">
    <subcellularLocation>
        <location evidence="1">Membrane</location>
        <topology evidence="1">Multi-pass membrane protein</topology>
    </subcellularLocation>
</comment>
<dbReference type="PANTHER" id="PTHR43298:SF2">
    <property type="entry name" value="FMN_FAD EXPORTER YEEO-RELATED"/>
    <property type="match status" value="1"/>
</dbReference>
<evidence type="ECO:0000256" key="4">
    <source>
        <dbReference type="ARBA" id="ARBA00022692"/>
    </source>
</evidence>
<feature type="transmembrane region" description="Helical" evidence="7">
    <location>
        <begin position="99"/>
        <end position="125"/>
    </location>
</feature>
<feature type="transmembrane region" description="Helical" evidence="7">
    <location>
        <begin position="145"/>
        <end position="165"/>
    </location>
</feature>
<evidence type="ECO:0000256" key="5">
    <source>
        <dbReference type="ARBA" id="ARBA00022989"/>
    </source>
</evidence>
<dbReference type="AlphaFoldDB" id="A0A844WET7"/>
<keyword evidence="9" id="KW-1185">Reference proteome</keyword>
<dbReference type="GO" id="GO:0042910">
    <property type="term" value="F:xenobiotic transmembrane transporter activity"/>
    <property type="evidence" value="ECO:0007669"/>
    <property type="project" value="InterPro"/>
</dbReference>
<feature type="transmembrane region" description="Helical" evidence="7">
    <location>
        <begin position="172"/>
        <end position="192"/>
    </location>
</feature>
<evidence type="ECO:0000256" key="6">
    <source>
        <dbReference type="ARBA" id="ARBA00023136"/>
    </source>
</evidence>
<evidence type="ECO:0000256" key="7">
    <source>
        <dbReference type="SAM" id="Phobius"/>
    </source>
</evidence>
<dbReference type="GO" id="GO:0005886">
    <property type="term" value="C:plasma membrane"/>
    <property type="evidence" value="ECO:0007669"/>
    <property type="project" value="TreeGrafter"/>
</dbReference>
<keyword evidence="4 7" id="KW-0812">Transmembrane</keyword>